<evidence type="ECO:0000313" key="10">
    <source>
        <dbReference type="RefSeq" id="XP_030044144.1"/>
    </source>
</evidence>
<evidence type="ECO:0000256" key="3">
    <source>
        <dbReference type="ARBA" id="ARBA00005043"/>
    </source>
</evidence>
<dbReference type="GO" id="GO:0033588">
    <property type="term" value="C:elongator holoenzyme complex"/>
    <property type="evidence" value="ECO:0007669"/>
    <property type="project" value="InterPro"/>
</dbReference>
<dbReference type="OrthoDB" id="166907at2759"/>
<dbReference type="InterPro" id="IPR019519">
    <property type="entry name" value="Elp5"/>
</dbReference>
<dbReference type="GeneID" id="115458373"/>
<dbReference type="GO" id="GO:0002098">
    <property type="term" value="P:tRNA wobble uridine modification"/>
    <property type="evidence" value="ECO:0007669"/>
    <property type="project" value="InterPro"/>
</dbReference>
<evidence type="ECO:0000256" key="8">
    <source>
        <dbReference type="ARBA" id="ARBA00023242"/>
    </source>
</evidence>
<dbReference type="PANTHER" id="PTHR15641:SF1">
    <property type="entry name" value="ELONGATOR COMPLEX PROTEIN 5"/>
    <property type="match status" value="1"/>
</dbReference>
<keyword evidence="7" id="KW-0819">tRNA processing</keyword>
<gene>
    <name evidence="10" type="primary">ELP5</name>
</gene>
<keyword evidence="8" id="KW-0539">Nucleus</keyword>
<accession>A0A6P7X1Y8</accession>
<keyword evidence="9" id="KW-1185">Reference proteome</keyword>
<keyword evidence="6" id="KW-0963">Cytoplasm</keyword>
<dbReference type="GO" id="GO:0005634">
    <property type="term" value="C:nucleus"/>
    <property type="evidence" value="ECO:0007669"/>
    <property type="project" value="UniProtKB-SubCell"/>
</dbReference>
<proteinExistence type="inferred from homology"/>
<dbReference type="KEGG" id="muo:115458373"/>
<comment type="pathway">
    <text evidence="3">tRNA modification; 5-methoxycarbonylmethyl-2-thiouridine-tRNA biosynthesis.</text>
</comment>
<sequence>MLEEVVSGGGSLIIIDDINCCGRSLLKCFLAAAAHKGDSIHILNFDIPKDELRAGMDSEVAERLVFHDGFMDPLNWNGEAVLPASPFTLKELRVCIGADASPVTLVLDSLSWILLHNPVSAVCHTFQHFQRQAKSTGLNVRQIIGLLHGDLHKPAVVDSVCCLASTVVTVTQAPSSEAQGTAVVLQRRKSRKIVRATEYFTILEHFALKSLGQHQPLMKLAGEKEETPAAETDPAANLTFNLRLSEEERRAKERVLLPYHLSAEVKSSLLQSHAGVAKIYYEPDAADDVDEEDPDDDLDV</sequence>
<organism evidence="9 10">
    <name type="scientific">Microcaecilia unicolor</name>
    <dbReference type="NCBI Taxonomy" id="1415580"/>
    <lineage>
        <taxon>Eukaryota</taxon>
        <taxon>Metazoa</taxon>
        <taxon>Chordata</taxon>
        <taxon>Craniata</taxon>
        <taxon>Vertebrata</taxon>
        <taxon>Euteleostomi</taxon>
        <taxon>Amphibia</taxon>
        <taxon>Gymnophiona</taxon>
        <taxon>Siphonopidae</taxon>
        <taxon>Microcaecilia</taxon>
    </lineage>
</organism>
<protein>
    <recommendedName>
        <fullName evidence="5">Elongator complex protein 5</fullName>
    </recommendedName>
</protein>
<evidence type="ECO:0000256" key="2">
    <source>
        <dbReference type="ARBA" id="ARBA00004496"/>
    </source>
</evidence>
<dbReference type="Pfam" id="PF10483">
    <property type="entry name" value="Elong_Iki1"/>
    <property type="match status" value="2"/>
</dbReference>
<dbReference type="CTD" id="23587"/>
<evidence type="ECO:0000256" key="6">
    <source>
        <dbReference type="ARBA" id="ARBA00022490"/>
    </source>
</evidence>
<evidence type="ECO:0000256" key="1">
    <source>
        <dbReference type="ARBA" id="ARBA00004123"/>
    </source>
</evidence>
<comment type="similarity">
    <text evidence="4">Belongs to the ELP5 family.</text>
</comment>
<evidence type="ECO:0000256" key="5">
    <source>
        <dbReference type="ARBA" id="ARBA00020264"/>
    </source>
</evidence>
<dbReference type="Proteomes" id="UP000515156">
    <property type="component" value="Chromosome 14"/>
</dbReference>
<dbReference type="GO" id="GO:0000049">
    <property type="term" value="F:tRNA binding"/>
    <property type="evidence" value="ECO:0007669"/>
    <property type="project" value="TreeGrafter"/>
</dbReference>
<reference evidence="10" key="1">
    <citation type="submission" date="2025-08" db="UniProtKB">
        <authorList>
            <consortium name="RefSeq"/>
        </authorList>
    </citation>
    <scope>IDENTIFICATION</scope>
</reference>
<dbReference type="CDD" id="cd19496">
    <property type="entry name" value="Elp5"/>
    <property type="match status" value="1"/>
</dbReference>
<dbReference type="FunCoup" id="A0A6P7X1Y8">
    <property type="interactions" value="2142"/>
</dbReference>
<dbReference type="PANTHER" id="PTHR15641">
    <property type="entry name" value="ELONGATOR COMPLEX PROTEIN 5"/>
    <property type="match status" value="1"/>
</dbReference>
<comment type="subcellular location">
    <subcellularLocation>
        <location evidence="2">Cytoplasm</location>
    </subcellularLocation>
    <subcellularLocation>
        <location evidence="1">Nucleus</location>
    </subcellularLocation>
</comment>
<dbReference type="UniPathway" id="UPA00988"/>
<name>A0A6P7X1Y8_9AMPH</name>
<dbReference type="AlphaFoldDB" id="A0A6P7X1Y8"/>
<evidence type="ECO:0000256" key="4">
    <source>
        <dbReference type="ARBA" id="ARBA00009567"/>
    </source>
</evidence>
<evidence type="ECO:0000256" key="7">
    <source>
        <dbReference type="ARBA" id="ARBA00022694"/>
    </source>
</evidence>
<dbReference type="GO" id="GO:0005829">
    <property type="term" value="C:cytosol"/>
    <property type="evidence" value="ECO:0007669"/>
    <property type="project" value="TreeGrafter"/>
</dbReference>
<dbReference type="RefSeq" id="XP_030044144.1">
    <property type="nucleotide sequence ID" value="XM_030188284.1"/>
</dbReference>
<evidence type="ECO:0000313" key="9">
    <source>
        <dbReference type="Proteomes" id="UP000515156"/>
    </source>
</evidence>
<dbReference type="InParanoid" id="A0A6P7X1Y8"/>